<dbReference type="AlphaFoldDB" id="A0A2A5JVX4"/>
<evidence type="ECO:0000256" key="1">
    <source>
        <dbReference type="SAM" id="Phobius"/>
    </source>
</evidence>
<organism evidence="2 3">
    <name type="scientific">Pseudoalteromonas piscicida</name>
    <dbReference type="NCBI Taxonomy" id="43662"/>
    <lineage>
        <taxon>Bacteria</taxon>
        <taxon>Pseudomonadati</taxon>
        <taxon>Pseudomonadota</taxon>
        <taxon>Gammaproteobacteria</taxon>
        <taxon>Alteromonadales</taxon>
        <taxon>Pseudoalteromonadaceae</taxon>
        <taxon>Pseudoalteromonas</taxon>
    </lineage>
</organism>
<reference evidence="3" key="1">
    <citation type="journal article" date="2019" name="Genome Announc.">
        <title>Draft Genome Sequence of Pseudoalteromonas piscicida Strain 36Y ROTHPW, an Hypersaline Seawater Isolate from the South Coast of Sonora, Mexico.</title>
        <authorList>
            <person name="Sanchez-Diaz R."/>
            <person name="Molina-Garza Z.J."/>
            <person name="Cruz-Suarez L.E."/>
            <person name="Selvin J."/>
            <person name="Kiran G.S."/>
            <person name="Ibarra-Gamez J.C."/>
            <person name="Gomez-Gil B."/>
            <person name="Galaviz-Silva L."/>
        </authorList>
    </citation>
    <scope>NUCLEOTIDE SEQUENCE [LARGE SCALE GENOMIC DNA]</scope>
    <source>
        <strain evidence="3">36Y_RITHPW</strain>
    </source>
</reference>
<sequence>MASSNSKFAVVQSVCAAMFGVQSGQKQEYDFNKKHFWPFAFAGIVFVLAFVLGLIWFVNGVVLA</sequence>
<keyword evidence="1" id="KW-0812">Transmembrane</keyword>
<proteinExistence type="predicted"/>
<dbReference type="OrthoDB" id="5625885at2"/>
<feature type="transmembrane region" description="Helical" evidence="1">
    <location>
        <begin position="39"/>
        <end position="63"/>
    </location>
</feature>
<evidence type="ECO:0008006" key="4">
    <source>
        <dbReference type="Google" id="ProtNLM"/>
    </source>
</evidence>
<evidence type="ECO:0000313" key="2">
    <source>
        <dbReference type="EMBL" id="PCK33479.1"/>
    </source>
</evidence>
<keyword evidence="1" id="KW-0472">Membrane</keyword>
<evidence type="ECO:0000313" key="3">
    <source>
        <dbReference type="Proteomes" id="UP000228621"/>
    </source>
</evidence>
<dbReference type="EMBL" id="NKHF01000007">
    <property type="protein sequence ID" value="PCK33479.1"/>
    <property type="molecule type" value="Genomic_DNA"/>
</dbReference>
<gene>
    <name evidence="2" type="ORF">CEX98_01770</name>
</gene>
<keyword evidence="3" id="KW-1185">Reference proteome</keyword>
<comment type="caution">
    <text evidence="2">The sequence shown here is derived from an EMBL/GenBank/DDBJ whole genome shotgun (WGS) entry which is preliminary data.</text>
</comment>
<dbReference type="InterPro" id="IPR021344">
    <property type="entry name" value="DUF2970"/>
</dbReference>
<dbReference type="RefSeq" id="WP_099640427.1">
    <property type="nucleotide sequence ID" value="NZ_JAQPZX010000030.1"/>
</dbReference>
<name>A0A2A5JVX4_PSEO7</name>
<dbReference type="Proteomes" id="UP000228621">
    <property type="component" value="Unassembled WGS sequence"/>
</dbReference>
<protein>
    <recommendedName>
        <fullName evidence="4">DUF2970 domain-containing protein</fullName>
    </recommendedName>
</protein>
<dbReference type="Pfam" id="PF11174">
    <property type="entry name" value="DUF2970"/>
    <property type="match status" value="1"/>
</dbReference>
<accession>A0A2A5JVX4</accession>
<keyword evidence="1" id="KW-1133">Transmembrane helix</keyword>